<dbReference type="CDD" id="cd01700">
    <property type="entry name" value="PolY_Pol_V_umuC"/>
    <property type="match status" value="1"/>
</dbReference>
<keyword evidence="8" id="KW-1185">Reference proteome</keyword>
<dbReference type="InterPro" id="IPR025188">
    <property type="entry name" value="DUF4113"/>
</dbReference>
<reference evidence="7 8" key="1">
    <citation type="submission" date="2021-04" db="EMBL/GenBank/DDBJ databases">
        <authorList>
            <person name="Huq M.A."/>
        </authorList>
    </citation>
    <scope>NUCLEOTIDE SEQUENCE [LARGE SCALE GENOMIC DNA]</scope>
    <source>
        <strain evidence="7 8">MAH-13</strain>
    </source>
</reference>
<comment type="similarity">
    <text evidence="1">Belongs to the DNA polymerase type-Y family.</text>
</comment>
<dbReference type="Gene3D" id="3.30.70.270">
    <property type="match status" value="1"/>
</dbReference>
<dbReference type="InterPro" id="IPR017961">
    <property type="entry name" value="DNA_pol_Y-fam_little_finger"/>
</dbReference>
<dbReference type="InterPro" id="IPR043502">
    <property type="entry name" value="DNA/RNA_pol_sf"/>
</dbReference>
<dbReference type="Pfam" id="PF11799">
    <property type="entry name" value="IMS_C"/>
    <property type="match status" value="1"/>
</dbReference>
<dbReference type="EMBL" id="JAGJRS010000030">
    <property type="protein sequence ID" value="MBP1475422.1"/>
    <property type="molecule type" value="Genomic_DNA"/>
</dbReference>
<gene>
    <name evidence="7" type="ORF">J7I44_14000</name>
</gene>
<dbReference type="InterPro" id="IPR001126">
    <property type="entry name" value="UmuC"/>
</dbReference>
<evidence type="ECO:0000256" key="5">
    <source>
        <dbReference type="ARBA" id="ARBA00023236"/>
    </source>
</evidence>
<dbReference type="Gene3D" id="1.10.150.20">
    <property type="entry name" value="5' to 3' exonuclease, C-terminal subdomain"/>
    <property type="match status" value="1"/>
</dbReference>
<comment type="caution">
    <text evidence="7">The sequence shown here is derived from an EMBL/GenBank/DDBJ whole genome shotgun (WGS) entry which is preliminary data.</text>
</comment>
<dbReference type="PROSITE" id="PS50173">
    <property type="entry name" value="UMUC"/>
    <property type="match status" value="1"/>
</dbReference>
<protein>
    <submittedName>
        <fullName evidence="7">Y-family DNA polymerase</fullName>
    </submittedName>
</protein>
<dbReference type="SUPFAM" id="SSF56672">
    <property type="entry name" value="DNA/RNA polymerases"/>
    <property type="match status" value="1"/>
</dbReference>
<dbReference type="InterPro" id="IPR043128">
    <property type="entry name" value="Rev_trsase/Diguanyl_cyclase"/>
</dbReference>
<dbReference type="Gene3D" id="3.40.1170.60">
    <property type="match status" value="1"/>
</dbReference>
<accession>A0ABS4DQS9</accession>
<proteinExistence type="inferred from homology"/>
<name>A0ABS4DQS9_9GAMM</name>
<dbReference type="Pfam" id="PF00817">
    <property type="entry name" value="IMS"/>
    <property type="match status" value="1"/>
</dbReference>
<keyword evidence="4" id="KW-0234">DNA repair</keyword>
<evidence type="ECO:0000256" key="1">
    <source>
        <dbReference type="ARBA" id="ARBA00010945"/>
    </source>
</evidence>
<dbReference type="PANTHER" id="PTHR11076">
    <property type="entry name" value="DNA REPAIR POLYMERASE UMUC / TRANSFERASE FAMILY MEMBER"/>
    <property type="match status" value="1"/>
</dbReference>
<keyword evidence="2" id="KW-0227">DNA damage</keyword>
<dbReference type="PANTHER" id="PTHR11076:SF34">
    <property type="entry name" value="PROTEIN UMUC"/>
    <property type="match status" value="1"/>
</dbReference>
<evidence type="ECO:0000259" key="6">
    <source>
        <dbReference type="PROSITE" id="PS50173"/>
    </source>
</evidence>
<organism evidence="7 8">
    <name type="scientific">Frateuria flava</name>
    <dbReference type="NCBI Taxonomy" id="2821489"/>
    <lineage>
        <taxon>Bacteria</taxon>
        <taxon>Pseudomonadati</taxon>
        <taxon>Pseudomonadota</taxon>
        <taxon>Gammaproteobacteria</taxon>
        <taxon>Lysobacterales</taxon>
        <taxon>Rhodanobacteraceae</taxon>
        <taxon>Frateuria</taxon>
    </lineage>
</organism>
<dbReference type="RefSeq" id="WP_209622097.1">
    <property type="nucleotide sequence ID" value="NZ_JAGJRS010000030.1"/>
</dbReference>
<evidence type="ECO:0000256" key="4">
    <source>
        <dbReference type="ARBA" id="ARBA00023204"/>
    </source>
</evidence>
<dbReference type="Proteomes" id="UP000823790">
    <property type="component" value="Unassembled WGS sequence"/>
</dbReference>
<dbReference type="InterPro" id="IPR050116">
    <property type="entry name" value="DNA_polymerase-Y"/>
</dbReference>
<keyword evidence="5" id="KW-0742">SOS response</keyword>
<evidence type="ECO:0000256" key="3">
    <source>
        <dbReference type="ARBA" id="ARBA00023199"/>
    </source>
</evidence>
<feature type="domain" description="UmuC" evidence="6">
    <location>
        <begin position="5"/>
        <end position="193"/>
    </location>
</feature>
<evidence type="ECO:0000313" key="8">
    <source>
        <dbReference type="Proteomes" id="UP000823790"/>
    </source>
</evidence>
<evidence type="ECO:0000256" key="2">
    <source>
        <dbReference type="ARBA" id="ARBA00022763"/>
    </source>
</evidence>
<sequence>MAPRFALVDVNNFYVSCERLYDPTLLGVPTVVLSNGDGCVVARSAEVKALGVRMGTPWHQMQDLVRRHGIQYRSSNYTLYGDMSRRTMNVIGQFVARYDQEVYSIDESFLDLRRYPHADGAALGSQIRQRVAQWCGLPVCVGVGATRTLAKLANHLAKQRPAFGGVCDLTAMAARDFHDVAATVAVGDVWGIGGKLSAHLQSLGIHTVVQLMGTDPKRLRERLGVVVERTVRELQGIACKGLDVVEPRQQIIASRSFGEPVFSHEDLKAAVQTYVGRAAYKLRGQGSRAGTVKVWLETNRFRPQDPQYHPCAGVRLPNPSDDLAELTRAADVALARIFKAGYRYTKAGVMLEDLADQMHVQGGLFDAAAASPRRQALMATLDRIHARFGRTEVGMGHAGVKATKGWTMRRGQLSPAYTTDWAQLLVVEA</sequence>
<keyword evidence="3" id="KW-0741">SOS mutagenesis</keyword>
<dbReference type="Pfam" id="PF13438">
    <property type="entry name" value="DUF4113"/>
    <property type="match status" value="1"/>
</dbReference>
<evidence type="ECO:0000313" key="7">
    <source>
        <dbReference type="EMBL" id="MBP1475422.1"/>
    </source>
</evidence>